<gene>
    <name evidence="1" type="ORF">HELGO_WM88372</name>
</gene>
<name>A0A6S6SS21_9BACT</name>
<sequence>MELLYLWIEDYNNIKNQGFNFSSKWKFDYQNE</sequence>
<dbReference type="AlphaFoldDB" id="A0A6S6SS21"/>
<evidence type="ECO:0000313" key="1">
    <source>
        <dbReference type="EMBL" id="CAA6808521.1"/>
    </source>
</evidence>
<feature type="non-terminal residue" evidence="1">
    <location>
        <position position="32"/>
    </location>
</feature>
<reference evidence="1" key="1">
    <citation type="submission" date="2020-01" db="EMBL/GenBank/DDBJ databases">
        <authorList>
            <person name="Meier V. D."/>
            <person name="Meier V D."/>
        </authorList>
    </citation>
    <scope>NUCLEOTIDE SEQUENCE</scope>
    <source>
        <strain evidence="1">HLG_WM_MAG_01</strain>
    </source>
</reference>
<proteinExistence type="predicted"/>
<dbReference type="EMBL" id="CACVAS010000053">
    <property type="protein sequence ID" value="CAA6808521.1"/>
    <property type="molecule type" value="Genomic_DNA"/>
</dbReference>
<organism evidence="1">
    <name type="scientific">uncultured Sulfurovum sp</name>
    <dbReference type="NCBI Taxonomy" id="269237"/>
    <lineage>
        <taxon>Bacteria</taxon>
        <taxon>Pseudomonadati</taxon>
        <taxon>Campylobacterota</taxon>
        <taxon>Epsilonproteobacteria</taxon>
        <taxon>Campylobacterales</taxon>
        <taxon>Sulfurovaceae</taxon>
        <taxon>Sulfurovum</taxon>
        <taxon>environmental samples</taxon>
    </lineage>
</organism>
<protein>
    <submittedName>
        <fullName evidence="1">Uncharacterized protein</fullName>
    </submittedName>
</protein>
<accession>A0A6S6SS21</accession>